<keyword evidence="2" id="KW-0472">Membrane</keyword>
<accession>A0A5S6QI61</accession>
<reference evidence="4" key="2">
    <citation type="submission" date="2014-03" db="EMBL/GenBank/DDBJ databases">
        <title>The whipworm genome and dual-species transcriptomics of an intimate host-pathogen interaction.</title>
        <authorList>
            <person name="Foth B.J."/>
            <person name="Tsai I.J."/>
            <person name="Reid A.J."/>
            <person name="Bancroft A.J."/>
            <person name="Nichol S."/>
            <person name="Tracey A."/>
            <person name="Holroyd N."/>
            <person name="Cotton J.A."/>
            <person name="Stanley E.J."/>
            <person name="Zarowiecki M."/>
            <person name="Liu J.Z."/>
            <person name="Huckvale T."/>
            <person name="Cooper P.J."/>
            <person name="Grencis R.K."/>
            <person name="Berriman M."/>
        </authorList>
    </citation>
    <scope>NUCLEOTIDE SEQUENCE [LARGE SCALE GENOMIC DNA]</scope>
    <source>
        <strain evidence="4">Edinburgh</strain>
    </source>
</reference>
<evidence type="ECO:0000313" key="4">
    <source>
        <dbReference type="Proteomes" id="UP000046395"/>
    </source>
</evidence>
<reference evidence="4" key="1">
    <citation type="submission" date="2013-11" db="EMBL/GenBank/DDBJ databases">
        <authorList>
            <person name="Aslett M."/>
        </authorList>
    </citation>
    <scope>NUCLEOTIDE SEQUENCE [LARGE SCALE GENOMIC DNA]</scope>
    <source>
        <strain evidence="4">Edinburgh</strain>
    </source>
</reference>
<protein>
    <submittedName>
        <fullName evidence="5 6">Uncharacterized protein</fullName>
    </submittedName>
</protein>
<organism evidence="4 5">
    <name type="scientific">Trichuris muris</name>
    <name type="common">Mouse whipworm</name>
    <dbReference type="NCBI Taxonomy" id="70415"/>
    <lineage>
        <taxon>Eukaryota</taxon>
        <taxon>Metazoa</taxon>
        <taxon>Ecdysozoa</taxon>
        <taxon>Nematoda</taxon>
        <taxon>Enoplea</taxon>
        <taxon>Dorylaimia</taxon>
        <taxon>Trichinellida</taxon>
        <taxon>Trichuridae</taxon>
        <taxon>Trichuris</taxon>
    </lineage>
</organism>
<proteinExistence type="predicted"/>
<keyword evidence="2" id="KW-1133">Transmembrane helix</keyword>
<feature type="region of interest" description="Disordered" evidence="1">
    <location>
        <begin position="115"/>
        <end position="174"/>
    </location>
</feature>
<feature type="transmembrane region" description="Helical" evidence="2">
    <location>
        <begin position="87"/>
        <end position="108"/>
    </location>
</feature>
<dbReference type="AlphaFoldDB" id="A0A5S6QI61"/>
<evidence type="ECO:0000313" key="5">
    <source>
        <dbReference type="WBParaSite" id="TMUE_2000006893.1"/>
    </source>
</evidence>
<keyword evidence="2" id="KW-0812">Transmembrane</keyword>
<dbReference type="WBParaSite" id="TMUE_2000006893.1">
    <property type="protein sequence ID" value="TMUE_2000006893.1"/>
    <property type="gene ID" value="WBGene00299740"/>
</dbReference>
<keyword evidence="4" id="KW-1185">Reference proteome</keyword>
<evidence type="ECO:0000256" key="3">
    <source>
        <dbReference type="SAM" id="SignalP"/>
    </source>
</evidence>
<evidence type="ECO:0000256" key="1">
    <source>
        <dbReference type="SAM" id="MobiDB-lite"/>
    </source>
</evidence>
<feature type="chain" id="PRO_5044624298" evidence="3">
    <location>
        <begin position="28"/>
        <end position="174"/>
    </location>
</feature>
<reference evidence="5" key="3">
    <citation type="submission" date="2019-12" db="UniProtKB">
        <authorList>
            <consortium name="WormBaseParasite"/>
        </authorList>
    </citation>
    <scope>IDENTIFICATION</scope>
</reference>
<keyword evidence="3" id="KW-0732">Signal</keyword>
<sequence length="174" mass="19353">MIHGRPVPIIARGRGFGSLLIASLVSASLQCSSRVLRASATVVKPMESDRISSGGISFDEMLRKLPQMFQMANDMHNLTEYISQMRILFMLVTVLGIVGGLGFLLTVMRRRGRRGNCSGDRYHRCDAEDSVDSNASRHSDHWNQKQTPRRVEQPLGFATPPKMLKIPGMPENSV</sequence>
<evidence type="ECO:0000313" key="6">
    <source>
        <dbReference type="WBParaSite" id="TMUE_2000006893.2"/>
    </source>
</evidence>
<feature type="signal peptide" evidence="3">
    <location>
        <begin position="1"/>
        <end position="27"/>
    </location>
</feature>
<dbReference type="WBParaSite" id="TMUE_2000006893.2">
    <property type="protein sequence ID" value="TMUE_2000006893.2"/>
    <property type="gene ID" value="WBGene00299740"/>
</dbReference>
<evidence type="ECO:0000256" key="2">
    <source>
        <dbReference type="SAM" id="Phobius"/>
    </source>
</evidence>
<dbReference type="Proteomes" id="UP000046395">
    <property type="component" value="Unassembled WGS sequence"/>
</dbReference>
<dbReference type="WBParaSite" id="TMUE_2000006893.3">
    <property type="protein sequence ID" value="TMUE_2000006893.3"/>
    <property type="gene ID" value="WBGene00299740"/>
</dbReference>
<name>A0A5S6QI61_TRIMR</name>